<evidence type="ECO:0000313" key="6">
    <source>
        <dbReference type="Proteomes" id="UP001153069"/>
    </source>
</evidence>
<feature type="compositionally biased region" description="Polar residues" evidence="4">
    <location>
        <begin position="116"/>
        <end position="125"/>
    </location>
</feature>
<reference evidence="5" key="1">
    <citation type="submission" date="2020-06" db="EMBL/GenBank/DDBJ databases">
        <authorList>
            <consortium name="Plant Systems Biology data submission"/>
        </authorList>
    </citation>
    <scope>NUCLEOTIDE SEQUENCE</scope>
    <source>
        <strain evidence="5">D6</strain>
    </source>
</reference>
<feature type="compositionally biased region" description="Low complexity" evidence="4">
    <location>
        <begin position="177"/>
        <end position="191"/>
    </location>
</feature>
<dbReference type="InterPro" id="IPR011990">
    <property type="entry name" value="TPR-like_helical_dom_sf"/>
</dbReference>
<dbReference type="EMBL" id="CAICTM010000158">
    <property type="protein sequence ID" value="CAB9503230.1"/>
    <property type="molecule type" value="Genomic_DNA"/>
</dbReference>
<evidence type="ECO:0000256" key="3">
    <source>
        <dbReference type="PROSITE-ProRule" id="PRU00339"/>
    </source>
</evidence>
<dbReference type="Pfam" id="PF13424">
    <property type="entry name" value="TPR_12"/>
    <property type="match status" value="2"/>
</dbReference>
<dbReference type="PROSITE" id="PS51257">
    <property type="entry name" value="PROKAR_LIPOPROTEIN"/>
    <property type="match status" value="1"/>
</dbReference>
<dbReference type="InterPro" id="IPR019734">
    <property type="entry name" value="TPR_rpt"/>
</dbReference>
<feature type="repeat" description="TPR" evidence="3">
    <location>
        <begin position="269"/>
        <end position="302"/>
    </location>
</feature>
<keyword evidence="2 3" id="KW-0802">TPR repeat</keyword>
<feature type="compositionally biased region" description="Low complexity" evidence="4">
    <location>
        <begin position="155"/>
        <end position="166"/>
    </location>
</feature>
<sequence length="450" mass="49297">MLKMPEATLSPTSVVTTPSSTATNAASSCPASVAMVHSSSQVALLPSGAATVTSDKQSTASTAIFPKPFFVMDWLEEINPRDLELARQMLQTPTKKKGRVMSSPMLQHQPKARTESPPTSRSAINLPTLRYDDKSACSVDDSNICRQLYPPEQTPPSSTVDTTTSTTKEESEEEVKQSISSTNVTTTTESTADATPQSPQQATNAKSATPPAAAKMSPFRKRSIAIGNGWNAKGLHKAKKGSWEKALACWENALVIRTQVLGETHPDVANTCNNIGIALGKLGRYDSAIEILEKALEMRAKHYGTREHVEVATTLHNIGNVLHAAQDWSGAIQCFWDAKLLQEQLLGPNHIQVARACVAIANVYNEALQYQDAMEAYTDALQIFHKAGLGDDNPEVTSVQQDLLDVERRFSAHQQSMAYNNWRQYYNPAAIMAHGSQHYQQQGRNLQEYR</sequence>
<evidence type="ECO:0000256" key="1">
    <source>
        <dbReference type="ARBA" id="ARBA00022737"/>
    </source>
</evidence>
<dbReference type="PROSITE" id="PS50005">
    <property type="entry name" value="TPR"/>
    <property type="match status" value="1"/>
</dbReference>
<dbReference type="SUPFAM" id="SSF48452">
    <property type="entry name" value="TPR-like"/>
    <property type="match status" value="1"/>
</dbReference>
<dbReference type="SMART" id="SM00028">
    <property type="entry name" value="TPR"/>
    <property type="match status" value="4"/>
</dbReference>
<keyword evidence="6" id="KW-1185">Reference proteome</keyword>
<gene>
    <name evidence="5" type="ORF">SEMRO_159_G071980.1</name>
</gene>
<evidence type="ECO:0000313" key="5">
    <source>
        <dbReference type="EMBL" id="CAB9503230.1"/>
    </source>
</evidence>
<feature type="region of interest" description="Disordered" evidence="4">
    <location>
        <begin position="1"/>
        <end position="25"/>
    </location>
</feature>
<dbReference type="OrthoDB" id="46139at2759"/>
<feature type="compositionally biased region" description="Polar residues" evidence="4">
    <location>
        <begin position="192"/>
        <end position="207"/>
    </location>
</feature>
<evidence type="ECO:0000256" key="2">
    <source>
        <dbReference type="ARBA" id="ARBA00022803"/>
    </source>
</evidence>
<accession>A0A9N8H8G6</accession>
<feature type="region of interest" description="Disordered" evidence="4">
    <location>
        <begin position="146"/>
        <end position="217"/>
    </location>
</feature>
<keyword evidence="1" id="KW-0677">Repeat</keyword>
<comment type="caution">
    <text evidence="5">The sequence shown here is derived from an EMBL/GenBank/DDBJ whole genome shotgun (WGS) entry which is preliminary data.</text>
</comment>
<name>A0A9N8H8G6_9STRA</name>
<feature type="region of interest" description="Disordered" evidence="4">
    <location>
        <begin position="93"/>
        <end position="128"/>
    </location>
</feature>
<dbReference type="Gene3D" id="1.25.40.10">
    <property type="entry name" value="Tetratricopeptide repeat domain"/>
    <property type="match status" value="1"/>
</dbReference>
<feature type="compositionally biased region" description="Low complexity" evidence="4">
    <location>
        <begin position="7"/>
        <end position="25"/>
    </location>
</feature>
<dbReference type="Proteomes" id="UP001153069">
    <property type="component" value="Unassembled WGS sequence"/>
</dbReference>
<dbReference type="PANTHER" id="PTHR45641">
    <property type="entry name" value="TETRATRICOPEPTIDE REPEAT PROTEIN (AFU_ORTHOLOGUE AFUA_6G03870)"/>
    <property type="match status" value="1"/>
</dbReference>
<protein>
    <submittedName>
        <fullName evidence="5">Tetratricopeptide repeat protein</fullName>
    </submittedName>
</protein>
<dbReference type="PANTHER" id="PTHR45641:SF19">
    <property type="entry name" value="NEPHROCYSTIN-3"/>
    <property type="match status" value="1"/>
</dbReference>
<organism evidence="5 6">
    <name type="scientific">Seminavis robusta</name>
    <dbReference type="NCBI Taxonomy" id="568900"/>
    <lineage>
        <taxon>Eukaryota</taxon>
        <taxon>Sar</taxon>
        <taxon>Stramenopiles</taxon>
        <taxon>Ochrophyta</taxon>
        <taxon>Bacillariophyta</taxon>
        <taxon>Bacillariophyceae</taxon>
        <taxon>Bacillariophycidae</taxon>
        <taxon>Naviculales</taxon>
        <taxon>Naviculaceae</taxon>
        <taxon>Seminavis</taxon>
    </lineage>
</organism>
<dbReference type="AlphaFoldDB" id="A0A9N8H8G6"/>
<proteinExistence type="predicted"/>
<evidence type="ECO:0000256" key="4">
    <source>
        <dbReference type="SAM" id="MobiDB-lite"/>
    </source>
</evidence>